<dbReference type="SUPFAM" id="SSF56935">
    <property type="entry name" value="Porins"/>
    <property type="match status" value="1"/>
</dbReference>
<evidence type="ECO:0000256" key="3">
    <source>
        <dbReference type="ARBA" id="ARBA00023237"/>
    </source>
</evidence>
<sequence>MGLALSGIPANAVKAFATYAIPPGFDLFGLIFGGGARFAGTSPANDVPGTFRNSTVTLFDAVAGYDFAKLDPRIAGMRFQANVTNLLDRNDQSCQAGFCYRGQPR</sequence>
<reference evidence="5 6" key="1">
    <citation type="journal article" date="2021" name="Front. Microbiol.">
        <title>Comprehensive Comparative Genomics and Phenotyping of Methylobacterium Species.</title>
        <authorList>
            <person name="Alessa O."/>
            <person name="Ogura Y."/>
            <person name="Fujitani Y."/>
            <person name="Takami H."/>
            <person name="Hayashi T."/>
            <person name="Sahin N."/>
            <person name="Tani A."/>
        </authorList>
    </citation>
    <scope>NUCLEOTIDE SEQUENCE [LARGE SCALE GENOMIC DNA]</scope>
    <source>
        <strain evidence="5 6">DSM 23679</strain>
    </source>
</reference>
<evidence type="ECO:0000313" key="6">
    <source>
        <dbReference type="Proteomes" id="UP001055117"/>
    </source>
</evidence>
<gene>
    <name evidence="5" type="ORF">AFCDBAGC_2807</name>
</gene>
<protein>
    <recommendedName>
        <fullName evidence="4">TonB-dependent receptor-like beta-barrel domain-containing protein</fullName>
    </recommendedName>
</protein>
<evidence type="ECO:0000313" key="5">
    <source>
        <dbReference type="EMBL" id="GJD44938.1"/>
    </source>
</evidence>
<name>A0ABQ4QI63_9HYPH</name>
<evidence type="ECO:0000256" key="2">
    <source>
        <dbReference type="ARBA" id="ARBA00023136"/>
    </source>
</evidence>
<keyword evidence="6" id="KW-1185">Reference proteome</keyword>
<dbReference type="Proteomes" id="UP001055117">
    <property type="component" value="Unassembled WGS sequence"/>
</dbReference>
<organism evidence="5 6">
    <name type="scientific">Methylobacterium cerastii</name>
    <dbReference type="NCBI Taxonomy" id="932741"/>
    <lineage>
        <taxon>Bacteria</taxon>
        <taxon>Pseudomonadati</taxon>
        <taxon>Pseudomonadota</taxon>
        <taxon>Alphaproteobacteria</taxon>
        <taxon>Hyphomicrobiales</taxon>
        <taxon>Methylobacteriaceae</taxon>
        <taxon>Methylobacterium</taxon>
    </lineage>
</organism>
<dbReference type="Pfam" id="PF00593">
    <property type="entry name" value="TonB_dep_Rec_b-barrel"/>
    <property type="match status" value="1"/>
</dbReference>
<keyword evidence="2" id="KW-0472">Membrane</keyword>
<dbReference type="Gene3D" id="2.40.170.20">
    <property type="entry name" value="TonB-dependent receptor, beta-barrel domain"/>
    <property type="match status" value="1"/>
</dbReference>
<accession>A0ABQ4QI63</accession>
<dbReference type="InterPro" id="IPR036942">
    <property type="entry name" value="Beta-barrel_TonB_sf"/>
</dbReference>
<evidence type="ECO:0000259" key="4">
    <source>
        <dbReference type="Pfam" id="PF00593"/>
    </source>
</evidence>
<keyword evidence="3" id="KW-0998">Cell outer membrane</keyword>
<evidence type="ECO:0000256" key="1">
    <source>
        <dbReference type="ARBA" id="ARBA00004442"/>
    </source>
</evidence>
<proteinExistence type="predicted"/>
<comment type="subcellular location">
    <subcellularLocation>
        <location evidence="1">Cell outer membrane</location>
    </subcellularLocation>
</comment>
<feature type="domain" description="TonB-dependent receptor-like beta-barrel" evidence="4">
    <location>
        <begin position="4"/>
        <end position="86"/>
    </location>
</feature>
<dbReference type="InterPro" id="IPR000531">
    <property type="entry name" value="Beta-barrel_TonB"/>
</dbReference>
<dbReference type="EMBL" id="BPQG01000044">
    <property type="protein sequence ID" value="GJD44938.1"/>
    <property type="molecule type" value="Genomic_DNA"/>
</dbReference>
<comment type="caution">
    <text evidence="5">The sequence shown here is derived from an EMBL/GenBank/DDBJ whole genome shotgun (WGS) entry which is preliminary data.</text>
</comment>